<sequence length="77" mass="8600">MPADFLNSVALPGRPTRLLIVDRTGIETRVWPQFKTIDLLIDCRAPILYTMSRRNLLRLNESVSAAVAELDGQEFGG</sequence>
<evidence type="ECO:0000313" key="2">
    <source>
        <dbReference type="Proteomes" id="UP000584374"/>
    </source>
</evidence>
<dbReference type="AlphaFoldDB" id="A0A840Q7R7"/>
<organism evidence="1 2">
    <name type="scientific">Saccharopolyspora phatthalungensis</name>
    <dbReference type="NCBI Taxonomy" id="664693"/>
    <lineage>
        <taxon>Bacteria</taxon>
        <taxon>Bacillati</taxon>
        <taxon>Actinomycetota</taxon>
        <taxon>Actinomycetes</taxon>
        <taxon>Pseudonocardiales</taxon>
        <taxon>Pseudonocardiaceae</taxon>
        <taxon>Saccharopolyspora</taxon>
    </lineage>
</organism>
<comment type="caution">
    <text evidence="1">The sequence shown here is derived from an EMBL/GenBank/DDBJ whole genome shotgun (WGS) entry which is preliminary data.</text>
</comment>
<evidence type="ECO:0000313" key="1">
    <source>
        <dbReference type="EMBL" id="MBB5154445.1"/>
    </source>
</evidence>
<proteinExistence type="predicted"/>
<keyword evidence="2" id="KW-1185">Reference proteome</keyword>
<dbReference type="EMBL" id="JACHIW010000001">
    <property type="protein sequence ID" value="MBB5154445.1"/>
    <property type="molecule type" value="Genomic_DNA"/>
</dbReference>
<gene>
    <name evidence="1" type="ORF">BJ970_001979</name>
</gene>
<dbReference type="Proteomes" id="UP000584374">
    <property type="component" value="Unassembled WGS sequence"/>
</dbReference>
<accession>A0A840Q7R7</accession>
<reference evidence="1 2" key="1">
    <citation type="submission" date="2020-08" db="EMBL/GenBank/DDBJ databases">
        <title>Sequencing the genomes of 1000 actinobacteria strains.</title>
        <authorList>
            <person name="Klenk H.-P."/>
        </authorList>
    </citation>
    <scope>NUCLEOTIDE SEQUENCE [LARGE SCALE GENOMIC DNA]</scope>
    <source>
        <strain evidence="1 2">DSM 45584</strain>
    </source>
</reference>
<name>A0A840Q7R7_9PSEU</name>
<protein>
    <submittedName>
        <fullName evidence="1">Uncharacterized protein</fullName>
    </submittedName>
</protein>